<keyword evidence="4" id="KW-0547">Nucleotide-binding</keyword>
<evidence type="ECO:0000259" key="12">
    <source>
        <dbReference type="PROSITE" id="PS51178"/>
    </source>
</evidence>
<dbReference type="SUPFAM" id="SSF56112">
    <property type="entry name" value="Protein kinase-like (PK-like)"/>
    <property type="match status" value="1"/>
</dbReference>
<dbReference type="RefSeq" id="WP_033521067.1">
    <property type="nucleotide sequence ID" value="NZ_JDUS01000005.1"/>
</dbReference>
<dbReference type="eggNOG" id="COG0515">
    <property type="taxonomic scope" value="Bacteria"/>
</dbReference>
<dbReference type="OrthoDB" id="9762169at2"/>
<dbReference type="PANTHER" id="PTHR43289">
    <property type="entry name" value="MITOGEN-ACTIVATED PROTEIN KINASE KINASE KINASE 20-RELATED"/>
    <property type="match status" value="1"/>
</dbReference>
<dbReference type="EC" id="2.7.11.1" evidence="1"/>
<keyword evidence="2" id="KW-0723">Serine/threonine-protein kinase</keyword>
<dbReference type="PANTHER" id="PTHR43289:SF34">
    <property type="entry name" value="SERINE_THREONINE-PROTEIN KINASE YBDM-RELATED"/>
    <property type="match status" value="1"/>
</dbReference>
<feature type="domain" description="PASTA" evidence="12">
    <location>
        <begin position="704"/>
        <end position="773"/>
    </location>
</feature>
<dbReference type="eggNOG" id="COG2815">
    <property type="taxonomic scope" value="Bacteria"/>
</dbReference>
<proteinExistence type="predicted"/>
<comment type="caution">
    <text evidence="13">The sequence shown here is derived from an EMBL/GenBank/DDBJ whole genome shotgun (WGS) entry which is preliminary data.</text>
</comment>
<reference evidence="13 14" key="1">
    <citation type="submission" date="2014-03" db="EMBL/GenBank/DDBJ databases">
        <title>Genomics of Bifidobacteria.</title>
        <authorList>
            <person name="Ventura M."/>
            <person name="Milani C."/>
            <person name="Lugli G.A."/>
        </authorList>
    </citation>
    <scope>NUCLEOTIDE SEQUENCE [LARGE SCALE GENOMIC DNA]</scope>
    <source>
        <strain evidence="13 14">DSM 22767</strain>
    </source>
</reference>
<dbReference type="InterPro" id="IPR005543">
    <property type="entry name" value="PASTA_dom"/>
</dbReference>
<gene>
    <name evidence="13" type="ORF">BBOH_1097</name>
</gene>
<dbReference type="SMART" id="SM00740">
    <property type="entry name" value="PASTA"/>
    <property type="match status" value="4"/>
</dbReference>
<evidence type="ECO:0000256" key="3">
    <source>
        <dbReference type="ARBA" id="ARBA00022679"/>
    </source>
</evidence>
<dbReference type="AlphaFoldDB" id="A0A086ZG44"/>
<feature type="domain" description="Protein kinase" evidence="11">
    <location>
        <begin position="17"/>
        <end position="289"/>
    </location>
</feature>
<keyword evidence="10" id="KW-0812">Transmembrane</keyword>
<dbReference type="EMBL" id="JGYP01000002">
    <property type="protein sequence ID" value="KFI45494.1"/>
    <property type="molecule type" value="Genomic_DNA"/>
</dbReference>
<dbReference type="GO" id="GO:0106310">
    <property type="term" value="F:protein serine kinase activity"/>
    <property type="evidence" value="ECO:0007669"/>
    <property type="project" value="RHEA"/>
</dbReference>
<feature type="domain" description="PASTA" evidence="12">
    <location>
        <begin position="637"/>
        <end position="703"/>
    </location>
</feature>
<dbReference type="GO" id="GO:0005524">
    <property type="term" value="F:ATP binding"/>
    <property type="evidence" value="ECO:0007669"/>
    <property type="project" value="UniProtKB-KW"/>
</dbReference>
<dbReference type="Gene3D" id="3.30.10.20">
    <property type="match status" value="4"/>
</dbReference>
<feature type="compositionally biased region" description="Polar residues" evidence="9">
    <location>
        <begin position="357"/>
        <end position="376"/>
    </location>
</feature>
<dbReference type="InterPro" id="IPR011009">
    <property type="entry name" value="Kinase-like_dom_sf"/>
</dbReference>
<dbReference type="Gene3D" id="1.10.510.10">
    <property type="entry name" value="Transferase(Phosphotransferase) domain 1"/>
    <property type="match status" value="1"/>
</dbReference>
<dbReference type="STRING" id="1437606.BBOH_1097"/>
<dbReference type="Proteomes" id="UP000029096">
    <property type="component" value="Unassembled WGS sequence"/>
</dbReference>
<keyword evidence="10" id="KW-1133">Transmembrane helix</keyword>
<keyword evidence="14" id="KW-1185">Reference proteome</keyword>
<feature type="compositionally biased region" description="Polar residues" evidence="9">
    <location>
        <begin position="299"/>
        <end position="323"/>
    </location>
</feature>
<dbReference type="PROSITE" id="PS50011">
    <property type="entry name" value="PROTEIN_KINASE_DOM"/>
    <property type="match status" value="1"/>
</dbReference>
<sequence length="773" mass="82452">MSQPDTVPQSPLIEGRYRLLGKIAEGGMATVYKALDERLDRTVAIKVMHTQLAQGPHRAEFVERFHREARSAAAISNPHIVQVYDTGTANGLDFLVMEYVHGVNLRHEMDTQGTFDVRETVRIVSQTLDGLASAHRAQVVHRDIKPENILLNDRGRVQITDFGLAKAVSEATLSSTGMLLGTAAYLAPEMIENNEATPQGDLYSVGIMAWEMLAGRVPFVSDNPVTLIFKHVHEDVPSITTACSGINPQVAAFIARLTSRSVAGRPDDATMALAELKSLCAGLGAQDWIYRLPSPAKPTRNSSPGRNGAGTPSSSTPAATNVASRPADRFSMSPNAPTAIPTPNDVSTPTGPLHAESTANLTLSNASGQQAATGRTRSFGPRVHANNGSSALHEPTTVINPITASPTVNTNKPAYGNVDRAGSSAATVPAYKSTAMAPQMPPNAIASRPHRHRGLIVACVVGLVLLAGGSASWWYFWGPGSYWSLPKPDDLSCGEDTPCVIKDISWNDYERTLKVTGIPYTTSLKYSDSVAKGDVISTDPATVSSHISKRQSAKLTVTVSRGVRRSTIPQDILDPGTPSGKRPLDALSQAGFTVVEHDKSKDAYSLEHPEGSILSIDPKPGTTMAHNSKVTVILSKGPMPVSMPNLVGRPKDEAVTAFAQAKLKASFTEEFSDTAPRGTVISTSVKPGTQLHWGDSVDAVVSKGPETVTIPDVRGKKSDEAKKELEALGLKVQISSPAGDWFHQVRFQDPAPGQQVRVHDEKGTATVVTITVV</sequence>
<dbReference type="Gene3D" id="3.30.200.20">
    <property type="entry name" value="Phosphorylase Kinase, domain 1"/>
    <property type="match status" value="1"/>
</dbReference>
<evidence type="ECO:0000259" key="11">
    <source>
        <dbReference type="PROSITE" id="PS50011"/>
    </source>
</evidence>
<keyword evidence="6" id="KW-0067">ATP-binding</keyword>
<keyword evidence="3 13" id="KW-0808">Transferase</keyword>
<evidence type="ECO:0000313" key="13">
    <source>
        <dbReference type="EMBL" id="KFI45494.1"/>
    </source>
</evidence>
<comment type="catalytic activity">
    <reaction evidence="7">
        <text>L-threonyl-[protein] + ATP = O-phospho-L-threonyl-[protein] + ADP + H(+)</text>
        <dbReference type="Rhea" id="RHEA:46608"/>
        <dbReference type="Rhea" id="RHEA-COMP:11060"/>
        <dbReference type="Rhea" id="RHEA-COMP:11605"/>
        <dbReference type="ChEBI" id="CHEBI:15378"/>
        <dbReference type="ChEBI" id="CHEBI:30013"/>
        <dbReference type="ChEBI" id="CHEBI:30616"/>
        <dbReference type="ChEBI" id="CHEBI:61977"/>
        <dbReference type="ChEBI" id="CHEBI:456216"/>
        <dbReference type="EC" id="2.7.11.1"/>
    </reaction>
</comment>
<feature type="transmembrane region" description="Helical" evidence="10">
    <location>
        <begin position="455"/>
        <end position="477"/>
    </location>
</feature>
<dbReference type="InterPro" id="IPR008271">
    <property type="entry name" value="Ser/Thr_kinase_AS"/>
</dbReference>
<accession>A0A086ZG44</accession>
<evidence type="ECO:0000256" key="5">
    <source>
        <dbReference type="ARBA" id="ARBA00022777"/>
    </source>
</evidence>
<dbReference type="PROSITE" id="PS51178">
    <property type="entry name" value="PASTA"/>
    <property type="match status" value="2"/>
</dbReference>
<evidence type="ECO:0000313" key="14">
    <source>
        <dbReference type="Proteomes" id="UP000029096"/>
    </source>
</evidence>
<dbReference type="Pfam" id="PF00069">
    <property type="entry name" value="Pkinase"/>
    <property type="match status" value="1"/>
</dbReference>
<organism evidence="13 14">
    <name type="scientific">Bifidobacterium bohemicum DSM 22767</name>
    <dbReference type="NCBI Taxonomy" id="1437606"/>
    <lineage>
        <taxon>Bacteria</taxon>
        <taxon>Bacillati</taxon>
        <taxon>Actinomycetota</taxon>
        <taxon>Actinomycetes</taxon>
        <taxon>Bifidobacteriales</taxon>
        <taxon>Bifidobacteriaceae</taxon>
        <taxon>Bifidobacterium</taxon>
    </lineage>
</organism>
<evidence type="ECO:0000256" key="6">
    <source>
        <dbReference type="ARBA" id="ARBA00022840"/>
    </source>
</evidence>
<evidence type="ECO:0000256" key="1">
    <source>
        <dbReference type="ARBA" id="ARBA00012513"/>
    </source>
</evidence>
<dbReference type="CDD" id="cd06577">
    <property type="entry name" value="PASTA_pknB"/>
    <property type="match status" value="3"/>
</dbReference>
<evidence type="ECO:0000256" key="4">
    <source>
        <dbReference type="ARBA" id="ARBA00022741"/>
    </source>
</evidence>
<evidence type="ECO:0000256" key="7">
    <source>
        <dbReference type="ARBA" id="ARBA00047899"/>
    </source>
</evidence>
<keyword evidence="10" id="KW-0472">Membrane</keyword>
<dbReference type="CDD" id="cd14014">
    <property type="entry name" value="STKc_PknB_like"/>
    <property type="match status" value="1"/>
</dbReference>
<keyword evidence="5 13" id="KW-0418">Kinase</keyword>
<protein>
    <recommendedName>
        <fullName evidence="1">non-specific serine/threonine protein kinase</fullName>
        <ecNumber evidence="1">2.7.11.1</ecNumber>
    </recommendedName>
</protein>
<feature type="region of interest" description="Disordered" evidence="9">
    <location>
        <begin position="294"/>
        <end position="394"/>
    </location>
</feature>
<evidence type="ECO:0000256" key="8">
    <source>
        <dbReference type="ARBA" id="ARBA00048679"/>
    </source>
</evidence>
<dbReference type="Pfam" id="PF03793">
    <property type="entry name" value="PASTA"/>
    <property type="match status" value="4"/>
</dbReference>
<name>A0A086ZG44_9BIFI</name>
<dbReference type="InterPro" id="IPR000719">
    <property type="entry name" value="Prot_kinase_dom"/>
</dbReference>
<comment type="catalytic activity">
    <reaction evidence="8">
        <text>L-seryl-[protein] + ATP = O-phospho-L-seryl-[protein] + ADP + H(+)</text>
        <dbReference type="Rhea" id="RHEA:17989"/>
        <dbReference type="Rhea" id="RHEA-COMP:9863"/>
        <dbReference type="Rhea" id="RHEA-COMP:11604"/>
        <dbReference type="ChEBI" id="CHEBI:15378"/>
        <dbReference type="ChEBI" id="CHEBI:29999"/>
        <dbReference type="ChEBI" id="CHEBI:30616"/>
        <dbReference type="ChEBI" id="CHEBI:83421"/>
        <dbReference type="ChEBI" id="CHEBI:456216"/>
        <dbReference type="EC" id="2.7.11.1"/>
    </reaction>
</comment>
<evidence type="ECO:0000256" key="10">
    <source>
        <dbReference type="SAM" id="Phobius"/>
    </source>
</evidence>
<evidence type="ECO:0000256" key="9">
    <source>
        <dbReference type="SAM" id="MobiDB-lite"/>
    </source>
</evidence>
<evidence type="ECO:0000256" key="2">
    <source>
        <dbReference type="ARBA" id="ARBA00022527"/>
    </source>
</evidence>
<dbReference type="GO" id="GO:0004674">
    <property type="term" value="F:protein serine/threonine kinase activity"/>
    <property type="evidence" value="ECO:0007669"/>
    <property type="project" value="UniProtKB-KW"/>
</dbReference>
<dbReference type="FunFam" id="3.30.200.20:FF:000035">
    <property type="entry name" value="Serine/threonine protein kinase Stk1"/>
    <property type="match status" value="1"/>
</dbReference>
<dbReference type="SMART" id="SM00220">
    <property type="entry name" value="S_TKc"/>
    <property type="match status" value="1"/>
</dbReference>
<dbReference type="PROSITE" id="PS00108">
    <property type="entry name" value="PROTEIN_KINASE_ST"/>
    <property type="match status" value="1"/>
</dbReference>